<feature type="region of interest" description="Disordered" evidence="1">
    <location>
        <begin position="25"/>
        <end position="51"/>
    </location>
</feature>
<dbReference type="Proteomes" id="UP000617681">
    <property type="component" value="Chromosome"/>
</dbReference>
<dbReference type="EMBL" id="CP069534">
    <property type="protein sequence ID" value="QRP70321.1"/>
    <property type="molecule type" value="Genomic_DNA"/>
</dbReference>
<sequence>MILGNANSTIPLKIKLIRELRDLAHPAPATTPHPGIAPGSPQHRPGIANSTIPLKINPIHELKDLAHPAPATARNPAPPRHRLGTASAPPRDRLGIASGSLTP</sequence>
<evidence type="ECO:0000256" key="1">
    <source>
        <dbReference type="SAM" id="MobiDB-lite"/>
    </source>
</evidence>
<name>A0AAX1L7C4_9CORY</name>
<gene>
    <name evidence="2" type="ORF">I6J21_11265</name>
</gene>
<reference evidence="2" key="1">
    <citation type="submission" date="2021-02" db="EMBL/GenBank/DDBJ databases">
        <title>FDA dAtabase for Regulatory Grade micrObial Sequences (FDA-ARGOS): Supporting development and validation of Infectious Disease Dx tests.</title>
        <authorList>
            <person name="Sproer C."/>
            <person name="Gronow S."/>
            <person name="Severitt S."/>
            <person name="Schroder I."/>
            <person name="Tallon L."/>
            <person name="Sadzewicz L."/>
            <person name="Zhao X."/>
            <person name="Boylan J."/>
            <person name="Ott S."/>
            <person name="Bowen H."/>
            <person name="Vavikolanu K."/>
            <person name="Mehta A."/>
            <person name="Aluvathingal J."/>
            <person name="Nadendla S."/>
            <person name="Lowell S."/>
            <person name="Myers T."/>
            <person name="Yan Y."/>
            <person name="Sichtig H."/>
        </authorList>
    </citation>
    <scope>NUCLEOTIDE SEQUENCE</scope>
    <source>
        <strain evidence="2">FDAARGOS_1191</strain>
    </source>
</reference>
<dbReference type="AlphaFoldDB" id="A0AAX1L7C4"/>
<accession>A0AAX1L7C4</accession>
<feature type="compositionally biased region" description="Low complexity" evidence="1">
    <location>
        <begin position="25"/>
        <end position="39"/>
    </location>
</feature>
<feature type="region of interest" description="Disordered" evidence="1">
    <location>
        <begin position="64"/>
        <end position="103"/>
    </location>
</feature>
<evidence type="ECO:0000313" key="3">
    <source>
        <dbReference type="Proteomes" id="UP000617681"/>
    </source>
</evidence>
<organism evidence="2 3">
    <name type="scientific">Corynebacterium glucuronolyticum</name>
    <dbReference type="NCBI Taxonomy" id="39791"/>
    <lineage>
        <taxon>Bacteria</taxon>
        <taxon>Bacillati</taxon>
        <taxon>Actinomycetota</taxon>
        <taxon>Actinomycetes</taxon>
        <taxon>Mycobacteriales</taxon>
        <taxon>Corynebacteriaceae</taxon>
        <taxon>Corynebacterium</taxon>
    </lineage>
</organism>
<proteinExistence type="predicted"/>
<dbReference type="RefSeq" id="WP_155806282.1">
    <property type="nucleotide sequence ID" value="NZ_CP069534.1"/>
</dbReference>
<evidence type="ECO:0000313" key="2">
    <source>
        <dbReference type="EMBL" id="QRP70321.1"/>
    </source>
</evidence>
<protein>
    <submittedName>
        <fullName evidence="2">Uncharacterized protein</fullName>
    </submittedName>
</protein>